<sequence length="190" mass="19270">MPQLTLLRTVIAAAAVALTTAASGCSTSLQTAGADRSVPTLRSPWCGAASLSVTVAGRDGAALPSPPTDEGAVLLALVLTNEGDRSCVLQGWPTVRLASHGDPFGPPALEIRAVPAPAVTLRSGKEAQVYLALHSGSAPVRCRPVEPDALSVVVPHTVRALTAGLPTGYLGSTCRSETAPLIGVQAVLPR</sequence>
<keyword evidence="2" id="KW-1185">Reference proteome</keyword>
<gene>
    <name evidence="1" type="ORF">KM842_07550</name>
</gene>
<accession>A0ACD1E8L8</accession>
<dbReference type="Proteomes" id="UP000681794">
    <property type="component" value="Chromosome"/>
</dbReference>
<evidence type="ECO:0000313" key="2">
    <source>
        <dbReference type="Proteomes" id="UP000681794"/>
    </source>
</evidence>
<reference evidence="1" key="1">
    <citation type="submission" date="2021-06" db="EMBL/GenBank/DDBJ databases">
        <authorList>
            <person name="Ellington A.J."/>
            <person name="Bryan N.C."/>
            <person name="Christner B.C."/>
            <person name="Reisch C.R."/>
        </authorList>
    </citation>
    <scope>NUCLEOTIDE SEQUENCE</scope>
    <source>
        <strain evidence="1">L6-1</strain>
    </source>
</reference>
<evidence type="ECO:0000313" key="1">
    <source>
        <dbReference type="EMBL" id="QWS34966.1"/>
    </source>
</evidence>
<organism evidence="1 2">
    <name type="scientific">Curtobacterium aetherium</name>
    <dbReference type="NCBI Taxonomy" id="2841594"/>
    <lineage>
        <taxon>Bacteria</taxon>
        <taxon>Bacillati</taxon>
        <taxon>Actinomycetota</taxon>
        <taxon>Actinomycetes</taxon>
        <taxon>Micrococcales</taxon>
        <taxon>Microbacteriaceae</taxon>
        <taxon>Curtobacterium</taxon>
    </lineage>
</organism>
<proteinExistence type="predicted"/>
<name>A0ACD1E8L8_9MICO</name>
<dbReference type="EMBL" id="CP076544">
    <property type="protein sequence ID" value="QWS34966.1"/>
    <property type="molecule type" value="Genomic_DNA"/>
</dbReference>
<protein>
    <submittedName>
        <fullName evidence="1">DUF4232 domain-containing protein</fullName>
    </submittedName>
</protein>